<dbReference type="GO" id="GO:0006325">
    <property type="term" value="P:chromatin organization"/>
    <property type="evidence" value="ECO:0007669"/>
    <property type="project" value="UniProtKB-ARBA"/>
</dbReference>
<feature type="non-terminal residue" evidence="4">
    <location>
        <position position="1"/>
    </location>
</feature>
<dbReference type="Proteomes" id="UP000193642">
    <property type="component" value="Unassembled WGS sequence"/>
</dbReference>
<keyword evidence="5" id="KW-1185">Reference proteome</keyword>
<dbReference type="InterPro" id="IPR001487">
    <property type="entry name" value="Bromodomain"/>
</dbReference>
<evidence type="ECO:0000313" key="5">
    <source>
        <dbReference type="Proteomes" id="UP000193642"/>
    </source>
</evidence>
<dbReference type="SMART" id="SM00297">
    <property type="entry name" value="BROMO"/>
    <property type="match status" value="1"/>
</dbReference>
<sequence>DQKNCTNLIKIVKKHPSAWPFLVPVDPVKAGAPTYFDVVKNPWILEPLKSAFPYYTSVKAFMSDLQLVFDNCYLFNSPDHAVSLAARQVEK</sequence>
<evidence type="ECO:0000313" key="4">
    <source>
        <dbReference type="EMBL" id="ORY44464.1"/>
    </source>
</evidence>
<dbReference type="SUPFAM" id="SSF47370">
    <property type="entry name" value="Bromodomain"/>
    <property type="match status" value="1"/>
</dbReference>
<dbReference type="EMBL" id="MCGO01000022">
    <property type="protein sequence ID" value="ORY44464.1"/>
    <property type="molecule type" value="Genomic_DNA"/>
</dbReference>
<dbReference type="Gene3D" id="1.20.920.10">
    <property type="entry name" value="Bromodomain-like"/>
    <property type="match status" value="1"/>
</dbReference>
<protein>
    <submittedName>
        <fullName evidence="4">Bromodomain-containing protein</fullName>
    </submittedName>
</protein>
<dbReference type="PRINTS" id="PR00503">
    <property type="entry name" value="BROMODOMAIN"/>
</dbReference>
<dbReference type="PANTHER" id="PTHR45926">
    <property type="entry name" value="OSJNBA0053K19.4 PROTEIN"/>
    <property type="match status" value="1"/>
</dbReference>
<reference evidence="4 5" key="1">
    <citation type="submission" date="2016-07" db="EMBL/GenBank/DDBJ databases">
        <title>Pervasive Adenine N6-methylation of Active Genes in Fungi.</title>
        <authorList>
            <consortium name="DOE Joint Genome Institute"/>
            <person name="Mondo S.J."/>
            <person name="Dannebaum R.O."/>
            <person name="Kuo R.C."/>
            <person name="Labutti K."/>
            <person name="Haridas S."/>
            <person name="Kuo A."/>
            <person name="Salamov A."/>
            <person name="Ahrendt S.R."/>
            <person name="Lipzen A."/>
            <person name="Sullivan W."/>
            <person name="Andreopoulos W.B."/>
            <person name="Clum A."/>
            <person name="Lindquist E."/>
            <person name="Daum C."/>
            <person name="Ramamoorthy G.K."/>
            <person name="Gryganskyi A."/>
            <person name="Culley D."/>
            <person name="Magnuson J.K."/>
            <person name="James T.Y."/>
            <person name="O'Malley M.A."/>
            <person name="Stajich J.E."/>
            <person name="Spatafora J.W."/>
            <person name="Visel A."/>
            <person name="Grigoriev I.V."/>
        </authorList>
    </citation>
    <scope>NUCLEOTIDE SEQUENCE [LARGE SCALE GENOMIC DNA]</scope>
    <source>
        <strain evidence="4 5">JEL800</strain>
    </source>
</reference>
<keyword evidence="1 2" id="KW-0103">Bromodomain</keyword>
<name>A0A1Y2CC99_9FUNG</name>
<proteinExistence type="predicted"/>
<evidence type="ECO:0000256" key="2">
    <source>
        <dbReference type="PROSITE-ProRule" id="PRU00035"/>
    </source>
</evidence>
<dbReference type="PROSITE" id="PS50014">
    <property type="entry name" value="BROMODOMAIN_2"/>
    <property type="match status" value="1"/>
</dbReference>
<dbReference type="OrthoDB" id="21449at2759"/>
<dbReference type="AlphaFoldDB" id="A0A1Y2CC99"/>
<feature type="non-terminal residue" evidence="4">
    <location>
        <position position="91"/>
    </location>
</feature>
<dbReference type="InterPro" id="IPR036427">
    <property type="entry name" value="Bromodomain-like_sf"/>
</dbReference>
<organism evidence="4 5">
    <name type="scientific">Rhizoclosmatium globosum</name>
    <dbReference type="NCBI Taxonomy" id="329046"/>
    <lineage>
        <taxon>Eukaryota</taxon>
        <taxon>Fungi</taxon>
        <taxon>Fungi incertae sedis</taxon>
        <taxon>Chytridiomycota</taxon>
        <taxon>Chytridiomycota incertae sedis</taxon>
        <taxon>Chytridiomycetes</taxon>
        <taxon>Chytridiales</taxon>
        <taxon>Chytriomycetaceae</taxon>
        <taxon>Rhizoclosmatium</taxon>
    </lineage>
</organism>
<feature type="domain" description="Bromo" evidence="3">
    <location>
        <begin position="13"/>
        <end position="83"/>
    </location>
</feature>
<evidence type="ECO:0000256" key="1">
    <source>
        <dbReference type="ARBA" id="ARBA00023117"/>
    </source>
</evidence>
<accession>A0A1Y2CC99</accession>
<comment type="caution">
    <text evidence="4">The sequence shown here is derived from an EMBL/GenBank/DDBJ whole genome shotgun (WGS) entry which is preliminary data.</text>
</comment>
<gene>
    <name evidence="4" type="ORF">BCR33DRAFT_633056</name>
</gene>
<evidence type="ECO:0000259" key="3">
    <source>
        <dbReference type="PROSITE" id="PS50014"/>
    </source>
</evidence>
<dbReference type="Pfam" id="PF00439">
    <property type="entry name" value="Bromodomain"/>
    <property type="match status" value="1"/>
</dbReference>
<dbReference type="STRING" id="329046.A0A1Y2CC99"/>